<evidence type="ECO:0000256" key="1">
    <source>
        <dbReference type="ARBA" id="ARBA00005189"/>
    </source>
</evidence>
<name>A0A2Z4JSD8_9BURK</name>
<evidence type="ECO:0000313" key="9">
    <source>
        <dbReference type="Proteomes" id="UP000248592"/>
    </source>
</evidence>
<dbReference type="SUPFAM" id="SSF69593">
    <property type="entry name" value="Glycerol-3-phosphate (1)-acyltransferase"/>
    <property type="match status" value="1"/>
</dbReference>
<evidence type="ECO:0000313" key="8">
    <source>
        <dbReference type="EMBL" id="AWW49646.1"/>
    </source>
</evidence>
<keyword evidence="2" id="KW-0444">Lipid biosynthesis</keyword>
<feature type="domain" description="Phospholipid/glycerol acyltransferase" evidence="7">
    <location>
        <begin position="77"/>
        <end position="188"/>
    </location>
</feature>
<evidence type="ECO:0000256" key="6">
    <source>
        <dbReference type="SAM" id="Phobius"/>
    </source>
</evidence>
<evidence type="ECO:0000256" key="5">
    <source>
        <dbReference type="ARBA" id="ARBA00023315"/>
    </source>
</evidence>
<keyword evidence="3 8" id="KW-0808">Transferase</keyword>
<dbReference type="GO" id="GO:0003841">
    <property type="term" value="F:1-acylglycerol-3-phosphate O-acyltransferase activity"/>
    <property type="evidence" value="ECO:0007669"/>
    <property type="project" value="TreeGrafter"/>
</dbReference>
<sequence length="255" mass="28866">MFLMQNTVQTPYLIRFGLWLLIILHTIRGVLTLSVLFPLLDRQQRDHHIQRWCKRLLKIFGLHLTVQGAELLPSAPYLLVSNHISWIDIHVINSFKPVRFVAKSEVASWPIFGWMAKQLGTVFIRRDSARHARQVVDQMAEVLKTESVCIFPEGTSSSGETVLPFKPNLFEPAAISHTPVWSLAISYHSRKTGERSLATAFIGDMGLVQSMAMILKSPDLGVKLHFLPPLRPEPGQDLDRKLLCQHSYQVISAAI</sequence>
<keyword evidence="6" id="KW-1133">Transmembrane helix</keyword>
<dbReference type="Proteomes" id="UP000248592">
    <property type="component" value="Chromosome"/>
</dbReference>
<keyword evidence="4" id="KW-0443">Lipid metabolism</keyword>
<evidence type="ECO:0000256" key="2">
    <source>
        <dbReference type="ARBA" id="ARBA00022516"/>
    </source>
</evidence>
<dbReference type="AlphaFoldDB" id="A0A2Z4JSD8"/>
<gene>
    <name evidence="8" type="ORF">Pas1_04155</name>
</gene>
<keyword evidence="5 8" id="KW-0012">Acyltransferase</keyword>
<keyword evidence="6" id="KW-0812">Transmembrane</keyword>
<accession>A0A2Z4JSD8</accession>
<dbReference type="PANTHER" id="PTHR10434:SF64">
    <property type="entry name" value="1-ACYL-SN-GLYCEROL-3-PHOSPHATE ACYLTRANSFERASE-RELATED"/>
    <property type="match status" value="1"/>
</dbReference>
<dbReference type="SMART" id="SM00563">
    <property type="entry name" value="PlsC"/>
    <property type="match status" value="1"/>
</dbReference>
<dbReference type="EMBL" id="CP030085">
    <property type="protein sequence ID" value="AWW49646.1"/>
    <property type="molecule type" value="Genomic_DNA"/>
</dbReference>
<evidence type="ECO:0000256" key="3">
    <source>
        <dbReference type="ARBA" id="ARBA00022679"/>
    </source>
</evidence>
<dbReference type="GO" id="GO:0006654">
    <property type="term" value="P:phosphatidic acid biosynthetic process"/>
    <property type="evidence" value="ECO:0007669"/>
    <property type="project" value="TreeGrafter"/>
</dbReference>
<evidence type="ECO:0000256" key="4">
    <source>
        <dbReference type="ARBA" id="ARBA00023098"/>
    </source>
</evidence>
<dbReference type="InterPro" id="IPR002123">
    <property type="entry name" value="Plipid/glycerol_acylTrfase"/>
</dbReference>
<feature type="transmembrane region" description="Helical" evidence="6">
    <location>
        <begin position="12"/>
        <end position="40"/>
    </location>
</feature>
<organism evidence="8 9">
    <name type="scientific">Polynucleobacter paneuropaeus</name>
    <dbReference type="NCBI Taxonomy" id="2527775"/>
    <lineage>
        <taxon>Bacteria</taxon>
        <taxon>Pseudomonadati</taxon>
        <taxon>Pseudomonadota</taxon>
        <taxon>Betaproteobacteria</taxon>
        <taxon>Burkholderiales</taxon>
        <taxon>Burkholderiaceae</taxon>
        <taxon>Polynucleobacter</taxon>
    </lineage>
</organism>
<proteinExistence type="predicted"/>
<dbReference type="Pfam" id="PF01553">
    <property type="entry name" value="Acyltransferase"/>
    <property type="match status" value="1"/>
</dbReference>
<reference evidence="9" key="1">
    <citation type="submission" date="2018-06" db="EMBL/GenBank/DDBJ databases">
        <title>Description of a new Polynucleobacter species.</title>
        <authorList>
            <person name="Hahn M.W."/>
        </authorList>
    </citation>
    <scope>NUCLEOTIDE SEQUENCE [LARGE SCALE GENOMIC DNA]</scope>
    <source>
        <strain evidence="9">MG-25-Pas1-D2</strain>
    </source>
</reference>
<evidence type="ECO:0000259" key="7">
    <source>
        <dbReference type="SMART" id="SM00563"/>
    </source>
</evidence>
<protein>
    <submittedName>
        <fullName evidence="8">1-acyl-sn-glycerol-3-phosphate acyltransferase</fullName>
    </submittedName>
</protein>
<dbReference type="PANTHER" id="PTHR10434">
    <property type="entry name" value="1-ACYL-SN-GLYCEROL-3-PHOSPHATE ACYLTRANSFERASE"/>
    <property type="match status" value="1"/>
</dbReference>
<keyword evidence="6" id="KW-0472">Membrane</keyword>
<comment type="pathway">
    <text evidence="1">Lipid metabolism.</text>
</comment>
<dbReference type="CDD" id="cd07989">
    <property type="entry name" value="LPLAT_AGPAT-like"/>
    <property type="match status" value="1"/>
</dbReference>